<protein>
    <recommendedName>
        <fullName evidence="1">DUF7130 domain-containing protein</fullName>
    </recommendedName>
</protein>
<dbReference type="AlphaFoldDB" id="A0A8T8LNY9"/>
<feature type="domain" description="DUF7130" evidence="1">
    <location>
        <begin position="16"/>
        <end position="100"/>
    </location>
</feature>
<keyword evidence="3" id="KW-1185">Reference proteome</keyword>
<reference evidence="2 3" key="1">
    <citation type="submission" date="2021-03" db="EMBL/GenBank/DDBJ databases">
        <title>Halorubrum sodomense MBLA0099, Whole genome shotgun sequencing.</title>
        <authorList>
            <person name="Seo M.-J."/>
            <person name="Cho E.-S."/>
            <person name="Hwang C.Y."/>
        </authorList>
    </citation>
    <scope>NUCLEOTIDE SEQUENCE [LARGE SCALE GENOMIC DNA]</scope>
    <source>
        <strain evidence="2 3">MBLA0099</strain>
    </source>
</reference>
<dbReference type="GeneID" id="64827039"/>
<dbReference type="Pfam" id="PF23458">
    <property type="entry name" value="DUF7130"/>
    <property type="match status" value="1"/>
</dbReference>
<evidence type="ECO:0000313" key="3">
    <source>
        <dbReference type="Proteomes" id="UP000679341"/>
    </source>
</evidence>
<dbReference type="KEGG" id="hss:J7656_05825"/>
<dbReference type="EMBL" id="CP073695">
    <property type="protein sequence ID" value="QUO48859.1"/>
    <property type="molecule type" value="Genomic_DNA"/>
</dbReference>
<dbReference type="OrthoDB" id="45654at2157"/>
<sequence>MYEDSEGASADRVLKPGQRAYDENGRVVGVIRAITDIGVEVNTLGDVETLSLRQSPGVNLGEGYLVRRRSECGESGDVDRVPDRCPNCGAGGNALYAYLEE</sequence>
<dbReference type="RefSeq" id="WP_017344353.1">
    <property type="nucleotide sequence ID" value="NZ_CP073695.1"/>
</dbReference>
<proteinExistence type="predicted"/>
<dbReference type="Proteomes" id="UP000679341">
    <property type="component" value="Chromosome"/>
</dbReference>
<name>A0A8T8LNY9_9EURY</name>
<evidence type="ECO:0000313" key="2">
    <source>
        <dbReference type="EMBL" id="QUO48859.1"/>
    </source>
</evidence>
<evidence type="ECO:0000259" key="1">
    <source>
        <dbReference type="Pfam" id="PF23458"/>
    </source>
</evidence>
<organism evidence="2 3">
    <name type="scientific">Halorubrum ruber</name>
    <dbReference type="NCBI Taxonomy" id="2982524"/>
    <lineage>
        <taxon>Archaea</taxon>
        <taxon>Methanobacteriati</taxon>
        <taxon>Methanobacteriota</taxon>
        <taxon>Stenosarchaea group</taxon>
        <taxon>Halobacteria</taxon>
        <taxon>Halobacteriales</taxon>
        <taxon>Haloferacaceae</taxon>
        <taxon>Halorubrum</taxon>
    </lineage>
</organism>
<gene>
    <name evidence="2" type="ORF">J7656_05825</name>
</gene>
<dbReference type="InterPro" id="IPR055554">
    <property type="entry name" value="DUF7130"/>
</dbReference>
<accession>A0A8T8LNY9</accession>